<dbReference type="SUPFAM" id="SSF49899">
    <property type="entry name" value="Concanavalin A-like lectins/glucanases"/>
    <property type="match status" value="1"/>
</dbReference>
<dbReference type="SMART" id="SM00640">
    <property type="entry name" value="Glyco_32"/>
    <property type="match status" value="1"/>
</dbReference>
<reference evidence="8 9" key="1">
    <citation type="submission" date="2020-07" db="EMBL/GenBank/DDBJ databases">
        <title>Genomic Encyclopedia of Type Strains, Phase III (KMG-III): the genomes of soil and plant-associated and newly described type strains.</title>
        <authorList>
            <person name="Whitman W."/>
        </authorList>
    </citation>
    <scope>NUCLEOTIDE SEQUENCE [LARGE SCALE GENOMIC DNA]</scope>
    <source>
        <strain evidence="8 9">CECT 8576</strain>
    </source>
</reference>
<evidence type="ECO:0000256" key="1">
    <source>
        <dbReference type="ARBA" id="ARBA00009902"/>
    </source>
</evidence>
<keyword evidence="9" id="KW-1185">Reference proteome</keyword>
<dbReference type="Gene3D" id="2.60.120.560">
    <property type="entry name" value="Exo-inulinase, domain 1"/>
    <property type="match status" value="1"/>
</dbReference>
<feature type="domain" description="Glycosyl hydrolase family 32 C-terminal" evidence="7">
    <location>
        <begin position="370"/>
        <end position="520"/>
    </location>
</feature>
<gene>
    <name evidence="8" type="ORF">FHR84_004016</name>
</gene>
<dbReference type="GO" id="GO:0005737">
    <property type="term" value="C:cytoplasm"/>
    <property type="evidence" value="ECO:0007669"/>
    <property type="project" value="TreeGrafter"/>
</dbReference>
<dbReference type="InterPro" id="IPR023296">
    <property type="entry name" value="Glyco_hydro_beta-prop_sf"/>
</dbReference>
<evidence type="ECO:0000256" key="3">
    <source>
        <dbReference type="ARBA" id="ARBA00023277"/>
    </source>
</evidence>
<evidence type="ECO:0000259" key="6">
    <source>
        <dbReference type="Pfam" id="PF00251"/>
    </source>
</evidence>
<dbReference type="PANTHER" id="PTHR42800:SF1">
    <property type="entry name" value="EXOINULINASE INUD (AFU_ORTHOLOGUE AFUA_5G00480)"/>
    <property type="match status" value="1"/>
</dbReference>
<dbReference type="InterPro" id="IPR001362">
    <property type="entry name" value="Glyco_hydro_32"/>
</dbReference>
<proteinExistence type="inferred from homology"/>
<dbReference type="InterPro" id="IPR006311">
    <property type="entry name" value="TAT_signal"/>
</dbReference>
<dbReference type="Proteomes" id="UP000548304">
    <property type="component" value="Unassembled WGS sequence"/>
</dbReference>
<sequence>MHHPDDSIEPHRQARLGRRGFLLGTGALVATGVLAPQPRTAFAGDSSAGTPYWRPTVHFTPERNWMNDPNGMVHFQGEYHLFFQHNPHGDQWGNMSWGHAVSHDLVHWTELPVALSPDELGAIFSGSAVVDHDNTSGLFDAEPGIVAIYTNAGQTQQQSIAYSTDRGRTWTKYAGNPVIENPGVADFRDPKVFWHDETERWIMSLAEGDRISFYASPDLLNWERLSEFGSDQGAHGGVWECPDLFRLPVEGQPGRSKWVLIVSINPGGPAGGSGMQYFVGEFDGTRFRNDGSPGEVRWVDQGADFYAAVTWAGIPESDGRRLWLGWMSNWTYASEIPTSPWRGSMSVPRELSLIETGAGLRVAQRPVAELERVRRRPRRWSGAVSDGGAAPEFRGSELDMTTEFRLTGASATSFGLEVFTDGEQVTRIGYDVTARQVFVERTESGDTTVSDAFPARHAAEHVPDDGVVRLRILMDRCCVEVFGDRGQVVLTDLVFPAPKGNRVRPFADGGRVHLDSWEIYELNAH</sequence>
<evidence type="ECO:0000256" key="5">
    <source>
        <dbReference type="RuleBase" id="RU362110"/>
    </source>
</evidence>
<dbReference type="CDD" id="cd18622">
    <property type="entry name" value="GH32_Inu-like"/>
    <property type="match status" value="1"/>
</dbReference>
<comment type="caution">
    <text evidence="8">The sequence shown here is derived from an EMBL/GenBank/DDBJ whole genome shotgun (WGS) entry which is preliminary data.</text>
</comment>
<dbReference type="Pfam" id="PF00251">
    <property type="entry name" value="Glyco_hydro_32N"/>
    <property type="match status" value="1"/>
</dbReference>
<evidence type="ECO:0000313" key="9">
    <source>
        <dbReference type="Proteomes" id="UP000548304"/>
    </source>
</evidence>
<name>A0A852Z3B9_9ACTN</name>
<evidence type="ECO:0000256" key="4">
    <source>
        <dbReference type="ARBA" id="ARBA00023295"/>
    </source>
</evidence>
<dbReference type="EMBL" id="JACBYW010000008">
    <property type="protein sequence ID" value="NYH80650.1"/>
    <property type="molecule type" value="Genomic_DNA"/>
</dbReference>
<dbReference type="GO" id="GO:0051669">
    <property type="term" value="F:fructan beta-fructosidase activity"/>
    <property type="evidence" value="ECO:0007669"/>
    <property type="project" value="UniProtKB-EC"/>
</dbReference>
<protein>
    <submittedName>
        <fullName evidence="8">Fructan beta-fructosidase</fullName>
        <ecNumber evidence="8">3.2.1.80</ecNumber>
    </submittedName>
</protein>
<evidence type="ECO:0000256" key="2">
    <source>
        <dbReference type="ARBA" id="ARBA00022801"/>
    </source>
</evidence>
<dbReference type="SUPFAM" id="SSF75005">
    <property type="entry name" value="Arabinanase/levansucrase/invertase"/>
    <property type="match status" value="1"/>
</dbReference>
<dbReference type="Pfam" id="PF08244">
    <property type="entry name" value="Glyco_hydro_32C"/>
    <property type="match status" value="1"/>
</dbReference>
<dbReference type="InterPro" id="IPR013320">
    <property type="entry name" value="ConA-like_dom_sf"/>
</dbReference>
<evidence type="ECO:0000259" key="7">
    <source>
        <dbReference type="Pfam" id="PF08244"/>
    </source>
</evidence>
<dbReference type="InterPro" id="IPR013189">
    <property type="entry name" value="Glyco_hydro_32_C"/>
</dbReference>
<dbReference type="Gene3D" id="2.115.10.20">
    <property type="entry name" value="Glycosyl hydrolase domain, family 43"/>
    <property type="match status" value="1"/>
</dbReference>
<dbReference type="EC" id="3.2.1.80" evidence="8"/>
<dbReference type="GO" id="GO:0005987">
    <property type="term" value="P:sucrose catabolic process"/>
    <property type="evidence" value="ECO:0007669"/>
    <property type="project" value="TreeGrafter"/>
</dbReference>
<keyword evidence="3" id="KW-0119">Carbohydrate metabolism</keyword>
<evidence type="ECO:0000313" key="8">
    <source>
        <dbReference type="EMBL" id="NYH80650.1"/>
    </source>
</evidence>
<comment type="similarity">
    <text evidence="1 5">Belongs to the glycosyl hydrolase 32 family.</text>
</comment>
<dbReference type="AlphaFoldDB" id="A0A852Z3B9"/>
<dbReference type="GO" id="GO:0004575">
    <property type="term" value="F:sucrose alpha-glucosidase activity"/>
    <property type="evidence" value="ECO:0007669"/>
    <property type="project" value="TreeGrafter"/>
</dbReference>
<dbReference type="FunFam" id="2.115.10.20:FF:000003">
    <property type="entry name" value="Levanbiose-producing levanase"/>
    <property type="match status" value="1"/>
</dbReference>
<feature type="domain" description="Glycosyl hydrolase family 32 N-terminal" evidence="6">
    <location>
        <begin position="58"/>
        <end position="358"/>
    </location>
</feature>
<accession>A0A852Z3B9</accession>
<dbReference type="PROSITE" id="PS00609">
    <property type="entry name" value="GLYCOSYL_HYDROL_F32"/>
    <property type="match status" value="1"/>
</dbReference>
<dbReference type="RefSeq" id="WP_179536981.1">
    <property type="nucleotide sequence ID" value="NZ_JACBYW010000008.1"/>
</dbReference>
<dbReference type="PROSITE" id="PS51318">
    <property type="entry name" value="TAT"/>
    <property type="match status" value="1"/>
</dbReference>
<keyword evidence="2 5" id="KW-0378">Hydrolase</keyword>
<dbReference type="PANTHER" id="PTHR42800">
    <property type="entry name" value="EXOINULINASE INUD (AFU_ORTHOLOGUE AFUA_5G00480)"/>
    <property type="match status" value="1"/>
</dbReference>
<keyword evidence="4 5" id="KW-0326">Glycosidase</keyword>
<organism evidence="8 9">
    <name type="scientific">Actinopolyspora biskrensis</name>
    <dbReference type="NCBI Taxonomy" id="1470178"/>
    <lineage>
        <taxon>Bacteria</taxon>
        <taxon>Bacillati</taxon>
        <taxon>Actinomycetota</taxon>
        <taxon>Actinomycetes</taxon>
        <taxon>Actinopolysporales</taxon>
        <taxon>Actinopolysporaceae</taxon>
        <taxon>Actinopolyspora</taxon>
    </lineage>
</organism>
<dbReference type="InterPro" id="IPR018053">
    <property type="entry name" value="Glyco_hydro_32_AS"/>
</dbReference>
<dbReference type="InterPro" id="IPR013148">
    <property type="entry name" value="Glyco_hydro_32_N"/>
</dbReference>